<dbReference type="AlphaFoldDB" id="A0A948RVV5"/>
<dbReference type="InterPro" id="IPR043129">
    <property type="entry name" value="ATPase_NBD"/>
</dbReference>
<dbReference type="Gene3D" id="3.30.420.40">
    <property type="match status" value="2"/>
</dbReference>
<evidence type="ECO:0000313" key="2">
    <source>
        <dbReference type="EMBL" id="MBU2691446.1"/>
    </source>
</evidence>
<comment type="caution">
    <text evidence="2">The sequence shown here is derived from an EMBL/GenBank/DDBJ whole genome shotgun (WGS) entry which is preliminary data.</text>
</comment>
<organism evidence="2 3">
    <name type="scientific">Eiseniibacteriota bacterium</name>
    <dbReference type="NCBI Taxonomy" id="2212470"/>
    <lineage>
        <taxon>Bacteria</taxon>
        <taxon>Candidatus Eiseniibacteriota</taxon>
    </lineage>
</organism>
<dbReference type="PANTHER" id="PTHR32432">
    <property type="entry name" value="CELL DIVISION PROTEIN FTSA-RELATED"/>
    <property type="match status" value="1"/>
</dbReference>
<dbReference type="CDD" id="cd24049">
    <property type="entry name" value="ASKHA_NBD_PilM"/>
    <property type="match status" value="1"/>
</dbReference>
<dbReference type="InterPro" id="IPR003494">
    <property type="entry name" value="SHS2_FtsA"/>
</dbReference>
<dbReference type="InterPro" id="IPR050696">
    <property type="entry name" value="FtsA/MreB"/>
</dbReference>
<dbReference type="EMBL" id="JAHJDP010000061">
    <property type="protein sequence ID" value="MBU2691446.1"/>
    <property type="molecule type" value="Genomic_DNA"/>
</dbReference>
<dbReference type="SUPFAM" id="SSF53067">
    <property type="entry name" value="Actin-like ATPase domain"/>
    <property type="match status" value="2"/>
</dbReference>
<dbReference type="Proteomes" id="UP000777784">
    <property type="component" value="Unassembled WGS sequence"/>
</dbReference>
<sequence>MPLRPKSSVALDIGSHAIKVVEIVNKAGEVHLLNYGVETLPPDSIVDSEVMDRQLVTETIQNLFEKRGIKNRRVVSAVAGRGVIVKRIRMEKAEGEEAAEAIRIEAENHVPYDMEEVSLDFQILNPDVSPRDMEVLLVAAKRERISDHAQLLREAGLTPIAIDLHAFAIQNALEWNHDINPEEVLALINIGAEMTNIHIIRDNNPLYTQDASTGGHDFIRGVQKAFQCTREEAMDALRGGKDSSGMKLDTLVEEFCAELSNTLEKSLLYLQTSTEDVERIHRVFLSGGGALIRGLSETLNRMQDASVEIVDPFKRIRCASEIFAGSDPKGFAPQLTVGVGLALRRGQGQ</sequence>
<dbReference type="Pfam" id="PF11104">
    <property type="entry name" value="PilM_2"/>
    <property type="match status" value="1"/>
</dbReference>
<dbReference type="PANTHER" id="PTHR32432:SF3">
    <property type="entry name" value="ETHANOLAMINE UTILIZATION PROTEIN EUTJ"/>
    <property type="match status" value="1"/>
</dbReference>
<accession>A0A948RVV5</accession>
<evidence type="ECO:0000313" key="3">
    <source>
        <dbReference type="Proteomes" id="UP000777784"/>
    </source>
</evidence>
<feature type="domain" description="SHS2" evidence="1">
    <location>
        <begin position="8"/>
        <end position="173"/>
    </location>
</feature>
<dbReference type="SMART" id="SM00842">
    <property type="entry name" value="FtsA"/>
    <property type="match status" value="1"/>
</dbReference>
<dbReference type="PIRSF" id="PIRSF019169">
    <property type="entry name" value="PilM"/>
    <property type="match status" value="1"/>
</dbReference>
<dbReference type="NCBIfam" id="TIGR01175">
    <property type="entry name" value="pilM"/>
    <property type="match status" value="1"/>
</dbReference>
<proteinExistence type="predicted"/>
<dbReference type="InterPro" id="IPR005883">
    <property type="entry name" value="PilM"/>
</dbReference>
<gene>
    <name evidence="2" type="ORF">KJ970_11015</name>
</gene>
<evidence type="ECO:0000259" key="1">
    <source>
        <dbReference type="SMART" id="SM00842"/>
    </source>
</evidence>
<dbReference type="Gene3D" id="3.30.1490.300">
    <property type="match status" value="1"/>
</dbReference>
<reference evidence="2" key="1">
    <citation type="submission" date="2021-05" db="EMBL/GenBank/DDBJ databases">
        <title>Energy efficiency and biological interactions define the core microbiome of deep oligotrophic groundwater.</title>
        <authorList>
            <person name="Mehrshad M."/>
            <person name="Lopez-Fernandez M."/>
            <person name="Bell E."/>
            <person name="Bernier-Latmani R."/>
            <person name="Bertilsson S."/>
            <person name="Dopson M."/>
        </authorList>
    </citation>
    <scope>NUCLEOTIDE SEQUENCE</scope>
    <source>
        <strain evidence="2">Modern_marine.mb.64</strain>
    </source>
</reference>
<dbReference type="GO" id="GO:0051301">
    <property type="term" value="P:cell division"/>
    <property type="evidence" value="ECO:0007669"/>
    <property type="project" value="InterPro"/>
</dbReference>
<name>A0A948RVV5_UNCEI</name>
<protein>
    <submittedName>
        <fullName evidence="2">Pilus assembly protein PilM</fullName>
    </submittedName>
</protein>